<dbReference type="Proteomes" id="UP000799776">
    <property type="component" value="Unassembled WGS sequence"/>
</dbReference>
<sequence length="308" mass="34582">LPPTRLVHMSYTRPPRQPVHLVLDWDGTLTNKDTTEVLVKISSLLQDTQLQTGNTIQGYQPSEPPLSLEDRHNRWDRVVNAYIDDFSAHADAYRPSKHERSTIDEESAWLASLHEVEDRSVARVQDAGILAGHSHKAVEQLTKEVMNAGAFELRNGWRGLFEACMLDRSSEVEILSVNWSTYFIETALALAARNSLRRAGHQGLELRKHIEKTKIQANHVTFGKGRLKGGSGSRTRIRTSNDKLMRMPLALKKGGTRLVVYVGDSTTDFDALLAADIGICVRDKPLSNTQKELADTFERVGVDVRHIR</sequence>
<dbReference type="SUPFAM" id="SSF56784">
    <property type="entry name" value="HAD-like"/>
    <property type="match status" value="1"/>
</dbReference>
<feature type="non-terminal residue" evidence="1">
    <location>
        <position position="1"/>
    </location>
</feature>
<protein>
    <recommendedName>
        <fullName evidence="3">HAD-like protein</fullName>
    </recommendedName>
</protein>
<evidence type="ECO:0008006" key="3">
    <source>
        <dbReference type="Google" id="ProtNLM"/>
    </source>
</evidence>
<keyword evidence="2" id="KW-1185">Reference proteome</keyword>
<dbReference type="AlphaFoldDB" id="A0A9P4HQR0"/>
<comment type="caution">
    <text evidence="1">The sequence shown here is derived from an EMBL/GenBank/DDBJ whole genome shotgun (WGS) entry which is preliminary data.</text>
</comment>
<accession>A0A9P4HQR0</accession>
<organism evidence="1 2">
    <name type="scientific">Saccharata proteae CBS 121410</name>
    <dbReference type="NCBI Taxonomy" id="1314787"/>
    <lineage>
        <taxon>Eukaryota</taxon>
        <taxon>Fungi</taxon>
        <taxon>Dikarya</taxon>
        <taxon>Ascomycota</taxon>
        <taxon>Pezizomycotina</taxon>
        <taxon>Dothideomycetes</taxon>
        <taxon>Dothideomycetes incertae sedis</taxon>
        <taxon>Botryosphaeriales</taxon>
        <taxon>Saccharataceae</taxon>
        <taxon>Saccharata</taxon>
    </lineage>
</organism>
<dbReference type="PANTHER" id="PTHR28181">
    <property type="entry name" value="UPF0655 PROTEIN YCR015C"/>
    <property type="match status" value="1"/>
</dbReference>
<dbReference type="InterPro" id="IPR023214">
    <property type="entry name" value="HAD_sf"/>
</dbReference>
<dbReference type="OrthoDB" id="10255128at2759"/>
<gene>
    <name evidence="1" type="ORF">K490DRAFT_18138</name>
</gene>
<dbReference type="EMBL" id="ML978744">
    <property type="protein sequence ID" value="KAF2084244.1"/>
    <property type="molecule type" value="Genomic_DNA"/>
</dbReference>
<proteinExistence type="predicted"/>
<dbReference type="Gene3D" id="3.40.50.1000">
    <property type="entry name" value="HAD superfamily/HAD-like"/>
    <property type="match status" value="1"/>
</dbReference>
<evidence type="ECO:0000313" key="1">
    <source>
        <dbReference type="EMBL" id="KAF2084244.1"/>
    </source>
</evidence>
<dbReference type="InterPro" id="IPR036412">
    <property type="entry name" value="HAD-like_sf"/>
</dbReference>
<feature type="non-terminal residue" evidence="1">
    <location>
        <position position="308"/>
    </location>
</feature>
<dbReference type="InterPro" id="IPR050849">
    <property type="entry name" value="HAD-like_hydrolase_phosphatase"/>
</dbReference>
<name>A0A9P4HQR0_9PEZI</name>
<reference evidence="1" key="1">
    <citation type="journal article" date="2020" name="Stud. Mycol.">
        <title>101 Dothideomycetes genomes: a test case for predicting lifestyles and emergence of pathogens.</title>
        <authorList>
            <person name="Haridas S."/>
            <person name="Albert R."/>
            <person name="Binder M."/>
            <person name="Bloem J."/>
            <person name="Labutti K."/>
            <person name="Salamov A."/>
            <person name="Andreopoulos B."/>
            <person name="Baker S."/>
            <person name="Barry K."/>
            <person name="Bills G."/>
            <person name="Bluhm B."/>
            <person name="Cannon C."/>
            <person name="Castanera R."/>
            <person name="Culley D."/>
            <person name="Daum C."/>
            <person name="Ezra D."/>
            <person name="Gonzalez J."/>
            <person name="Henrissat B."/>
            <person name="Kuo A."/>
            <person name="Liang C."/>
            <person name="Lipzen A."/>
            <person name="Lutzoni F."/>
            <person name="Magnuson J."/>
            <person name="Mondo S."/>
            <person name="Nolan M."/>
            <person name="Ohm R."/>
            <person name="Pangilinan J."/>
            <person name="Park H.-J."/>
            <person name="Ramirez L."/>
            <person name="Alfaro M."/>
            <person name="Sun H."/>
            <person name="Tritt A."/>
            <person name="Yoshinaga Y."/>
            <person name="Zwiers L.-H."/>
            <person name="Turgeon B."/>
            <person name="Goodwin S."/>
            <person name="Spatafora J."/>
            <person name="Crous P."/>
            <person name="Grigoriev I."/>
        </authorList>
    </citation>
    <scope>NUCLEOTIDE SEQUENCE</scope>
    <source>
        <strain evidence="1">CBS 121410</strain>
    </source>
</reference>
<dbReference type="PANTHER" id="PTHR28181:SF1">
    <property type="entry name" value="COLD TOLERANCE PROTEIN 1"/>
    <property type="match status" value="1"/>
</dbReference>
<evidence type="ECO:0000313" key="2">
    <source>
        <dbReference type="Proteomes" id="UP000799776"/>
    </source>
</evidence>